<dbReference type="RefSeq" id="WP_267770575.1">
    <property type="nucleotide sequence ID" value="NZ_JAPNKE010000002.1"/>
</dbReference>
<feature type="compositionally biased region" description="Low complexity" evidence="1">
    <location>
        <begin position="117"/>
        <end position="132"/>
    </location>
</feature>
<gene>
    <name evidence="2" type="ORF">OV079_20710</name>
</gene>
<keyword evidence="3" id="KW-1185">Reference proteome</keyword>
<feature type="compositionally biased region" description="Basic residues" evidence="1">
    <location>
        <begin position="135"/>
        <end position="144"/>
    </location>
</feature>
<feature type="region of interest" description="Disordered" evidence="1">
    <location>
        <begin position="117"/>
        <end position="144"/>
    </location>
</feature>
<evidence type="ECO:0000313" key="2">
    <source>
        <dbReference type="EMBL" id="MCY1007932.1"/>
    </source>
</evidence>
<dbReference type="Proteomes" id="UP001150924">
    <property type="component" value="Unassembled WGS sequence"/>
</dbReference>
<name>A0A9X3IX00_9BACT</name>
<feature type="region of interest" description="Disordered" evidence="1">
    <location>
        <begin position="48"/>
        <end position="81"/>
    </location>
</feature>
<evidence type="ECO:0000313" key="3">
    <source>
        <dbReference type="Proteomes" id="UP001150924"/>
    </source>
</evidence>
<sequence>MTDPSTRSRLPRLAISCSPALAPTYRSPTMWSTQAKLAPAPVSITMPSCDEKLSHGGPQAAGGSKVLETSPPPEPEVDPSSVSLVVGVGTGSVGPIVVPEEPSVSAVVAPTVSPGSLAVSVSSGPGTVPSSGHAHMTKRTGKRR</sequence>
<dbReference type="AlphaFoldDB" id="A0A9X3IX00"/>
<reference evidence="2" key="1">
    <citation type="submission" date="2022-11" db="EMBL/GenBank/DDBJ databases">
        <title>Minimal conservation of predation-associated metabolite biosynthetic gene clusters underscores biosynthetic potential of Myxococcota including descriptions for ten novel species: Archangium lansinium sp. nov., Myxococcus landrumus sp. nov., Nannocystis bai.</title>
        <authorList>
            <person name="Ahearne A."/>
            <person name="Stevens C."/>
            <person name="Phillips K."/>
        </authorList>
    </citation>
    <scope>NUCLEOTIDE SEQUENCE</scope>
    <source>
        <strain evidence="2">Na p29</strain>
    </source>
</reference>
<proteinExistence type="predicted"/>
<dbReference type="EMBL" id="JAPNKE010000002">
    <property type="protein sequence ID" value="MCY1007932.1"/>
    <property type="molecule type" value="Genomic_DNA"/>
</dbReference>
<evidence type="ECO:0000256" key="1">
    <source>
        <dbReference type="SAM" id="MobiDB-lite"/>
    </source>
</evidence>
<accession>A0A9X3IX00</accession>
<organism evidence="2 3">
    <name type="scientific">Nannocystis pusilla</name>
    <dbReference type="NCBI Taxonomy" id="889268"/>
    <lineage>
        <taxon>Bacteria</taxon>
        <taxon>Pseudomonadati</taxon>
        <taxon>Myxococcota</taxon>
        <taxon>Polyangia</taxon>
        <taxon>Nannocystales</taxon>
        <taxon>Nannocystaceae</taxon>
        <taxon>Nannocystis</taxon>
    </lineage>
</organism>
<comment type="caution">
    <text evidence="2">The sequence shown here is derived from an EMBL/GenBank/DDBJ whole genome shotgun (WGS) entry which is preliminary data.</text>
</comment>
<protein>
    <submittedName>
        <fullName evidence="2">Uncharacterized protein</fullName>
    </submittedName>
</protein>